<keyword evidence="4" id="KW-0812">Transmembrane</keyword>
<keyword evidence="4" id="KW-0472">Membrane</keyword>
<evidence type="ECO:0000256" key="2">
    <source>
        <dbReference type="ARBA" id="ARBA00023157"/>
    </source>
</evidence>
<dbReference type="Pfam" id="PF23344">
    <property type="entry name" value="ZP-N"/>
    <property type="match status" value="1"/>
</dbReference>
<evidence type="ECO:0000256" key="4">
    <source>
        <dbReference type="SAM" id="Phobius"/>
    </source>
</evidence>
<dbReference type="InterPro" id="IPR055355">
    <property type="entry name" value="ZP-C"/>
</dbReference>
<feature type="transmembrane region" description="Helical" evidence="4">
    <location>
        <begin position="324"/>
        <end position="344"/>
    </location>
</feature>
<dbReference type="Proteomes" id="UP001164746">
    <property type="component" value="Chromosome 8"/>
</dbReference>
<keyword evidence="3" id="KW-0325">Glycoprotein</keyword>
<name>A0ABY7EUT7_MYAAR</name>
<keyword evidence="4" id="KW-1133">Transmembrane helix</keyword>
<dbReference type="Gene3D" id="2.60.40.4100">
    <property type="entry name" value="Zona pellucida, ZP-C domain"/>
    <property type="match status" value="1"/>
</dbReference>
<protein>
    <submittedName>
        <fullName evidence="6">ZPP-like protein</fullName>
    </submittedName>
</protein>
<accession>A0ABY7EUT7</accession>
<dbReference type="Pfam" id="PF00100">
    <property type="entry name" value="Zona_pellucida"/>
    <property type="match status" value="1"/>
</dbReference>
<sequence>MDSRRNRRVKQDLVASVLAPSTVVPPHQRTDIECLPDAISIFLPETLLPERRNITWREEMCKAEFNGTHFVSVIALSECGTTVSIQNDTVTFYNELIVRKVADDIQDVNSDSDVTYGSDYETVIPVQCIYPRHSNVSSSYIPVKQNVRFFEKHYGNLDVYMQQFDSQDFKFTIPVDGSPRKVPLNDDLYIRVGLNFDPDDVRVKADQCIATSTPNPADSHWRQLINDGCPVNNVRLLTASDSSDVKFTLKAFDFRHNASGFVYLHCQVSICGAVDDGCRMGCGARVKRSASGSDGTLLVSTGPFYVERRNQNNAVEEPLTAQTIVAAVCFLVAIVAVIMAVIGWKRPRDPKSTNF</sequence>
<dbReference type="PRINTS" id="PR00023">
    <property type="entry name" value="ZPELLUCIDA"/>
</dbReference>
<organism evidence="6 7">
    <name type="scientific">Mya arenaria</name>
    <name type="common">Soft-shell clam</name>
    <dbReference type="NCBI Taxonomy" id="6604"/>
    <lineage>
        <taxon>Eukaryota</taxon>
        <taxon>Metazoa</taxon>
        <taxon>Spiralia</taxon>
        <taxon>Lophotrochozoa</taxon>
        <taxon>Mollusca</taxon>
        <taxon>Bivalvia</taxon>
        <taxon>Autobranchia</taxon>
        <taxon>Heteroconchia</taxon>
        <taxon>Euheterodonta</taxon>
        <taxon>Imparidentia</taxon>
        <taxon>Neoheterodontei</taxon>
        <taxon>Myida</taxon>
        <taxon>Myoidea</taxon>
        <taxon>Myidae</taxon>
        <taxon>Mya</taxon>
    </lineage>
</organism>
<keyword evidence="2" id="KW-1015">Disulfide bond</keyword>
<evidence type="ECO:0000259" key="5">
    <source>
        <dbReference type="PROSITE" id="PS51034"/>
    </source>
</evidence>
<dbReference type="InterPro" id="IPR055356">
    <property type="entry name" value="ZP-N"/>
</dbReference>
<proteinExistence type="predicted"/>
<dbReference type="InterPro" id="IPR048290">
    <property type="entry name" value="ZP_chr"/>
</dbReference>
<dbReference type="SMART" id="SM00241">
    <property type="entry name" value="ZP"/>
    <property type="match status" value="1"/>
</dbReference>
<feature type="domain" description="ZP" evidence="5">
    <location>
        <begin position="33"/>
        <end position="289"/>
    </location>
</feature>
<keyword evidence="7" id="KW-1185">Reference proteome</keyword>
<evidence type="ECO:0000256" key="3">
    <source>
        <dbReference type="ARBA" id="ARBA00023180"/>
    </source>
</evidence>
<dbReference type="PANTHER" id="PTHR14002">
    <property type="entry name" value="ENDOGLIN/TGF-BETA RECEPTOR TYPE III"/>
    <property type="match status" value="1"/>
</dbReference>
<evidence type="ECO:0000256" key="1">
    <source>
        <dbReference type="ARBA" id="ARBA00022729"/>
    </source>
</evidence>
<evidence type="ECO:0000313" key="6">
    <source>
        <dbReference type="EMBL" id="WAR12308.1"/>
    </source>
</evidence>
<dbReference type="EMBL" id="CP111019">
    <property type="protein sequence ID" value="WAR12308.1"/>
    <property type="molecule type" value="Genomic_DNA"/>
</dbReference>
<keyword evidence="1" id="KW-0732">Signal</keyword>
<evidence type="ECO:0000313" key="7">
    <source>
        <dbReference type="Proteomes" id="UP001164746"/>
    </source>
</evidence>
<dbReference type="PROSITE" id="PS51034">
    <property type="entry name" value="ZP_2"/>
    <property type="match status" value="1"/>
</dbReference>
<dbReference type="InterPro" id="IPR042235">
    <property type="entry name" value="ZP-C_dom"/>
</dbReference>
<dbReference type="Gene3D" id="2.60.40.3210">
    <property type="entry name" value="Zona pellucida, ZP-N domain"/>
    <property type="match status" value="1"/>
</dbReference>
<dbReference type="InterPro" id="IPR001507">
    <property type="entry name" value="ZP_dom"/>
</dbReference>
<reference evidence="6" key="1">
    <citation type="submission" date="2022-11" db="EMBL/GenBank/DDBJ databases">
        <title>Centuries of genome instability and evolution in soft-shell clam transmissible cancer (bioRxiv).</title>
        <authorList>
            <person name="Hart S.F.M."/>
            <person name="Yonemitsu M.A."/>
            <person name="Giersch R.M."/>
            <person name="Beal B.F."/>
            <person name="Arriagada G."/>
            <person name="Davis B.W."/>
            <person name="Ostrander E.A."/>
            <person name="Goff S.P."/>
            <person name="Metzger M.J."/>
        </authorList>
    </citation>
    <scope>NUCLEOTIDE SEQUENCE</scope>
    <source>
        <strain evidence="6">MELC-2E11</strain>
        <tissue evidence="6">Siphon/mantle</tissue>
    </source>
</reference>
<gene>
    <name evidence="6" type="ORF">MAR_026488</name>
</gene>
<dbReference type="PANTHER" id="PTHR14002:SF43">
    <property type="entry name" value="DELTA-LIKE PROTEIN"/>
    <property type="match status" value="1"/>
</dbReference>